<comment type="similarity">
    <text evidence="8">Belongs to the uracil-DNA glycosylase (UDG) superfamily. Type 5 (UDGb) family.</text>
</comment>
<dbReference type="SMART" id="SM00986">
    <property type="entry name" value="UDG"/>
    <property type="match status" value="1"/>
</dbReference>
<dbReference type="CDD" id="cd10031">
    <property type="entry name" value="UDG-F5_TTUDGB_like"/>
    <property type="match status" value="1"/>
</dbReference>
<gene>
    <name evidence="11" type="ORF">LNKW23_01680</name>
</gene>
<dbReference type="PANTHER" id="PTHR33693">
    <property type="entry name" value="TYPE-5 URACIL-DNA GLYCOSYLASE"/>
    <property type="match status" value="1"/>
</dbReference>
<keyword evidence="3" id="KW-0227">DNA damage</keyword>
<evidence type="ECO:0000256" key="1">
    <source>
        <dbReference type="ARBA" id="ARBA00022485"/>
    </source>
</evidence>
<dbReference type="RefSeq" id="WP_285669580.1">
    <property type="nucleotide sequence ID" value="NZ_BSYI01000001.1"/>
</dbReference>
<comment type="caution">
    <text evidence="11">The sequence shown here is derived from an EMBL/GenBank/DDBJ whole genome shotgun (WGS) entry which is preliminary data.</text>
</comment>
<keyword evidence="2" id="KW-0479">Metal-binding</keyword>
<dbReference type="Pfam" id="PF03167">
    <property type="entry name" value="UDG"/>
    <property type="match status" value="1"/>
</dbReference>
<keyword evidence="1" id="KW-0004">4Fe-4S</keyword>
<evidence type="ECO:0000256" key="6">
    <source>
        <dbReference type="ARBA" id="ARBA00023014"/>
    </source>
</evidence>
<dbReference type="SUPFAM" id="SSF52141">
    <property type="entry name" value="Uracil-DNA glycosylase-like"/>
    <property type="match status" value="1"/>
</dbReference>
<evidence type="ECO:0000259" key="10">
    <source>
        <dbReference type="SMART" id="SM00986"/>
    </source>
</evidence>
<protein>
    <recommendedName>
        <fullName evidence="9">Type-5 uracil-DNA glycosylase</fullName>
    </recommendedName>
</protein>
<reference evidence="11 12" key="1">
    <citation type="submission" date="2023-04" db="EMBL/GenBank/DDBJ databases">
        <title>Marinoamorphus aggregata gen. nov., sp. Nov., isolate from tissue of brittle star Ophioplocus japonicus.</title>
        <authorList>
            <person name="Kawano K."/>
            <person name="Sawayama S."/>
            <person name="Nakagawa S."/>
        </authorList>
    </citation>
    <scope>NUCLEOTIDE SEQUENCE [LARGE SCALE GENOMIC DNA]</scope>
    <source>
        <strain evidence="11 12">NKW23</strain>
    </source>
</reference>
<evidence type="ECO:0000256" key="8">
    <source>
        <dbReference type="ARBA" id="ARBA00023779"/>
    </source>
</evidence>
<evidence type="ECO:0000256" key="7">
    <source>
        <dbReference type="ARBA" id="ARBA00023204"/>
    </source>
</evidence>
<dbReference type="InterPro" id="IPR036895">
    <property type="entry name" value="Uracil-DNA_glycosylase-like_sf"/>
</dbReference>
<dbReference type="InterPro" id="IPR044147">
    <property type="entry name" value="UdgB-like"/>
</dbReference>
<keyword evidence="12" id="KW-1185">Reference proteome</keyword>
<dbReference type="PANTHER" id="PTHR33693:SF3">
    <property type="entry name" value="TYPE-5 URACIL-DNA GLYCOSYLASE"/>
    <property type="match status" value="1"/>
</dbReference>
<dbReference type="SMART" id="SM00987">
    <property type="entry name" value="UreE_C"/>
    <property type="match status" value="1"/>
</dbReference>
<dbReference type="InterPro" id="IPR005122">
    <property type="entry name" value="Uracil-DNA_glycosylase-like"/>
</dbReference>
<organism evidence="11 12">
    <name type="scientific">Paralimibaculum aggregatum</name>
    <dbReference type="NCBI Taxonomy" id="3036245"/>
    <lineage>
        <taxon>Bacteria</taxon>
        <taxon>Pseudomonadati</taxon>
        <taxon>Pseudomonadota</taxon>
        <taxon>Alphaproteobacteria</taxon>
        <taxon>Rhodobacterales</taxon>
        <taxon>Paracoccaceae</taxon>
        <taxon>Paralimibaculum</taxon>
    </lineage>
</organism>
<keyword evidence="5" id="KW-0408">Iron</keyword>
<keyword evidence="4" id="KW-0378">Hydrolase</keyword>
<evidence type="ECO:0000256" key="5">
    <source>
        <dbReference type="ARBA" id="ARBA00023004"/>
    </source>
</evidence>
<evidence type="ECO:0000256" key="4">
    <source>
        <dbReference type="ARBA" id="ARBA00022801"/>
    </source>
</evidence>
<proteinExistence type="inferred from homology"/>
<evidence type="ECO:0000313" key="11">
    <source>
        <dbReference type="EMBL" id="GMG80956.1"/>
    </source>
</evidence>
<dbReference type="EMBL" id="BSYI01000001">
    <property type="protein sequence ID" value="GMG80956.1"/>
    <property type="molecule type" value="Genomic_DNA"/>
</dbReference>
<sequence>MPSFGDPGARLLVVGLAPGRRGANRTGRVFTGDGSGVLLFAALARHGLSTGRYGGDADDGLRLCGCMITNAVRCLPPGNRPAAAEIAACRGHLAARIRALPELAAILTLGRVAHDSTLRALGAAPAALPFAHGAEGRLGTVTVFASYHCSRYNVNTRRLTPEMFDALFLRIRDALAG</sequence>
<evidence type="ECO:0000313" key="12">
    <source>
        <dbReference type="Proteomes" id="UP001239909"/>
    </source>
</evidence>
<keyword evidence="7" id="KW-0234">DNA repair</keyword>
<evidence type="ECO:0000256" key="3">
    <source>
        <dbReference type="ARBA" id="ARBA00022763"/>
    </source>
</evidence>
<evidence type="ECO:0000256" key="2">
    <source>
        <dbReference type="ARBA" id="ARBA00022723"/>
    </source>
</evidence>
<keyword evidence="6" id="KW-0411">Iron-sulfur</keyword>
<dbReference type="Gene3D" id="3.40.470.10">
    <property type="entry name" value="Uracil-DNA glycosylase-like domain"/>
    <property type="match status" value="1"/>
</dbReference>
<dbReference type="InterPro" id="IPR051536">
    <property type="entry name" value="UDG_Type-4/5"/>
</dbReference>
<evidence type="ECO:0000256" key="9">
    <source>
        <dbReference type="ARBA" id="ARBA00023887"/>
    </source>
</evidence>
<dbReference type="Proteomes" id="UP001239909">
    <property type="component" value="Unassembled WGS sequence"/>
</dbReference>
<feature type="domain" description="Uracil-DNA glycosylase-like" evidence="10">
    <location>
        <begin position="2"/>
        <end position="168"/>
    </location>
</feature>
<name>A0ABQ6LC43_9RHOB</name>
<accession>A0ABQ6LC43</accession>